<dbReference type="Gene3D" id="3.40.50.1820">
    <property type="entry name" value="alpha/beta hydrolase"/>
    <property type="match status" value="1"/>
</dbReference>
<dbReference type="InterPro" id="IPR000073">
    <property type="entry name" value="AB_hydrolase_1"/>
</dbReference>
<evidence type="ECO:0000259" key="2">
    <source>
        <dbReference type="Pfam" id="PF00561"/>
    </source>
</evidence>
<reference evidence="3 4" key="1">
    <citation type="submission" date="2019-08" db="EMBL/GenBank/DDBJ databases">
        <title>Bradyrhizobium hipponensis sp. nov., a rhizobium isolated from a Lupinus angustifolius root nodule in Tunisia.</title>
        <authorList>
            <person name="Off K."/>
            <person name="Rejili M."/>
            <person name="Mars M."/>
            <person name="Brachmann A."/>
            <person name="Marin M."/>
        </authorList>
    </citation>
    <scope>NUCLEOTIDE SEQUENCE [LARGE SCALE GENOMIC DNA]</scope>
    <source>
        <strain evidence="4">aSej3</strain>
    </source>
</reference>
<sequence length="305" mass="33599">MEQLLVRTKAGGEQIEASPLEHATVDIEPGVSLHYVVAGSGPRTVVLLHGFPQTWWAWRHTMPQLVAAGFRVVAPDYRGAGHSSKPLSGYDKRTMASDIHRLLHEHLQLAEPVALVGHDFGLMVAYAYTQSYRDDVTHLVAVDAPLPGTAIFDQLRANPRNWQFSFHNVRDLPEFLVSGKEREYLQWFFNFRMSNPAAITDADFQAYLTAYTMPGAMRAAFELYRAFDQDTKDNRGFIAANGKLAIPVLTAVGETSPTAPLVRGMIEEVASATTVLAVAGAGHWIAEENPHAFAAGLIEFLGQDQ</sequence>
<comment type="caution">
    <text evidence="3">The sequence shown here is derived from an EMBL/GenBank/DDBJ whole genome shotgun (WGS) entry which is preliminary data.</text>
</comment>
<keyword evidence="1 3" id="KW-0378">Hydrolase</keyword>
<dbReference type="SUPFAM" id="SSF53474">
    <property type="entry name" value="alpha/beta-Hydrolases"/>
    <property type="match status" value="1"/>
</dbReference>
<protein>
    <submittedName>
        <fullName evidence="3">Alpha/beta hydrolase</fullName>
    </submittedName>
</protein>
<evidence type="ECO:0000313" key="3">
    <source>
        <dbReference type="EMBL" id="TYO63115.1"/>
    </source>
</evidence>
<gene>
    <name evidence="3" type="ORF">FXV83_29100</name>
</gene>
<dbReference type="InterPro" id="IPR029058">
    <property type="entry name" value="AB_hydrolase_fold"/>
</dbReference>
<accession>A0A5S4YIG6</accession>
<dbReference type="InterPro" id="IPR000639">
    <property type="entry name" value="Epox_hydrolase-like"/>
</dbReference>
<proteinExistence type="predicted"/>
<evidence type="ECO:0000256" key="1">
    <source>
        <dbReference type="ARBA" id="ARBA00022801"/>
    </source>
</evidence>
<dbReference type="GO" id="GO:0016787">
    <property type="term" value="F:hydrolase activity"/>
    <property type="evidence" value="ECO:0007669"/>
    <property type="project" value="UniProtKB-KW"/>
</dbReference>
<evidence type="ECO:0000313" key="4">
    <source>
        <dbReference type="Proteomes" id="UP000324797"/>
    </source>
</evidence>
<dbReference type="AlphaFoldDB" id="A0A5S4YIG6"/>
<dbReference type="EMBL" id="VSTH01000106">
    <property type="protein sequence ID" value="TYO63115.1"/>
    <property type="molecule type" value="Genomic_DNA"/>
</dbReference>
<dbReference type="Proteomes" id="UP000324797">
    <property type="component" value="Unassembled WGS sequence"/>
</dbReference>
<dbReference type="PANTHER" id="PTHR43329">
    <property type="entry name" value="EPOXIDE HYDROLASE"/>
    <property type="match status" value="1"/>
</dbReference>
<organism evidence="3 4">
    <name type="scientific">Bradyrhizobium hipponense</name>
    <dbReference type="NCBI Taxonomy" id="2605638"/>
    <lineage>
        <taxon>Bacteria</taxon>
        <taxon>Pseudomonadati</taxon>
        <taxon>Pseudomonadota</taxon>
        <taxon>Alphaproteobacteria</taxon>
        <taxon>Hyphomicrobiales</taxon>
        <taxon>Nitrobacteraceae</taxon>
        <taxon>Bradyrhizobium</taxon>
    </lineage>
</organism>
<keyword evidence="4" id="KW-1185">Reference proteome</keyword>
<dbReference type="Pfam" id="PF00561">
    <property type="entry name" value="Abhydrolase_1"/>
    <property type="match status" value="1"/>
</dbReference>
<dbReference type="PRINTS" id="PR00412">
    <property type="entry name" value="EPOXHYDRLASE"/>
</dbReference>
<feature type="domain" description="AB hydrolase-1" evidence="2">
    <location>
        <begin position="44"/>
        <end position="290"/>
    </location>
</feature>
<dbReference type="RefSeq" id="WP_148743037.1">
    <property type="nucleotide sequence ID" value="NZ_VSTH01000106.1"/>
</dbReference>
<name>A0A5S4YIG6_9BRAD</name>